<dbReference type="RefSeq" id="WP_184254238.1">
    <property type="nucleotide sequence ID" value="NZ_JACHIH010000002.1"/>
</dbReference>
<proteinExistence type="predicted"/>
<accession>A0A7W7Z1F0</accession>
<protein>
    <submittedName>
        <fullName evidence="2">Uncharacterized protein</fullName>
    </submittedName>
</protein>
<keyword evidence="1" id="KW-0175">Coiled coil</keyword>
<comment type="caution">
    <text evidence="2">The sequence shown here is derived from an EMBL/GenBank/DDBJ whole genome shotgun (WGS) entry which is preliminary data.</text>
</comment>
<dbReference type="EMBL" id="JACHIH010000002">
    <property type="protein sequence ID" value="MBB5045927.1"/>
    <property type="molecule type" value="Genomic_DNA"/>
</dbReference>
<feature type="coiled-coil region" evidence="1">
    <location>
        <begin position="36"/>
        <end position="70"/>
    </location>
</feature>
<keyword evidence="3" id="KW-1185">Reference proteome</keyword>
<sequence length="139" mass="15254">MDIAGALASAAAALNIVKQLNDVDRSLGEGELRAKIASLYVNLAEVKMALADAQQEIHEKDREIAELKKRTALAKPMIEVHGFSYEAVEGKPTGGLPFCPNCLLEEVQIRPVKVLHAFQCPRCKSHFSRLQYMNAQPAP</sequence>
<dbReference type="AlphaFoldDB" id="A0A7W7Z1F0"/>
<evidence type="ECO:0000313" key="3">
    <source>
        <dbReference type="Proteomes" id="UP000542353"/>
    </source>
</evidence>
<evidence type="ECO:0000313" key="2">
    <source>
        <dbReference type="EMBL" id="MBB5045927.1"/>
    </source>
</evidence>
<organism evidence="2 3">
    <name type="scientific">Rhodopseudomonas rhenobacensis</name>
    <dbReference type="NCBI Taxonomy" id="87461"/>
    <lineage>
        <taxon>Bacteria</taxon>
        <taxon>Pseudomonadati</taxon>
        <taxon>Pseudomonadota</taxon>
        <taxon>Alphaproteobacteria</taxon>
        <taxon>Hyphomicrobiales</taxon>
        <taxon>Nitrobacteraceae</taxon>
        <taxon>Rhodopseudomonas</taxon>
    </lineage>
</organism>
<evidence type="ECO:0000256" key="1">
    <source>
        <dbReference type="SAM" id="Coils"/>
    </source>
</evidence>
<gene>
    <name evidence="2" type="ORF">HNR60_000662</name>
</gene>
<reference evidence="2 3" key="1">
    <citation type="submission" date="2020-08" db="EMBL/GenBank/DDBJ databases">
        <title>Genomic Encyclopedia of Type Strains, Phase IV (KMG-IV): sequencing the most valuable type-strain genomes for metagenomic binning, comparative biology and taxonomic classification.</title>
        <authorList>
            <person name="Goeker M."/>
        </authorList>
    </citation>
    <scope>NUCLEOTIDE SEQUENCE [LARGE SCALE GENOMIC DNA]</scope>
    <source>
        <strain evidence="2 3">DSM 12706</strain>
    </source>
</reference>
<dbReference type="Proteomes" id="UP000542353">
    <property type="component" value="Unassembled WGS sequence"/>
</dbReference>
<name>A0A7W7Z1F0_9BRAD</name>